<sequence>MSEYYIFKWYDPKKITQYLLLLGLAAGLMPMEKIQAASSVQLVQQQTVNVKGTVLDSQGEPIIGANVVVDKSTKGTITDVDGNFQLSVPMGTKLKISFIGYETQTVVVKNAKMSIVLADDSNVLDEVQIVAYGAQKKVTVTGAVSGVKGSDLLKTPTGSVTNVLSGQLTGITTVQYSGEPGADVAEIFVRGQGTWNNSAPLIQVDGVERTFNEIDPNEIESITVLKDASATAVFGVRGANGVVLITTRRGAEGKAKISFTTSASVLMPTKTAEKANAYQYADYYNQMQRNDNPNATPMFSSEVMQKFRDHSDPIRFPDVDWVDYCLKNAALQSQHNINISGGTSNVRYFVSAGAYTQGGLFKQFDTPHDVSFQYKRFNYRSNLDIDVTKTTTLSFNLAGSIDNQNRPFSGGDTADLVRDLYTSTPFSSPGFVDGKLVQTSTDYTDLALPFTGSTGMSYVSRGYQSRSKNKLSADLILKQKLDMITKGLSFNAKGSYNSDFTITKNGEQDIATYTPWVLADGTLGYRKTKDAGRLTYSEKSGKGRNWYMEAGLNYNRSFGKHNVGALVLYNQSKTYYPSVYSDIPSGYVGLVGRLTYDWNTRYMAEFNVGYNGSENFAPDKRFGTFPAGSIGWVVSEEKFWNPIKKVINYMKLRVSMGLVGNDKAGNSRFLYTSDPYSVDDALPAGGGKFGHGYFFGIENSTASMGAFEKAKNNQNVTWEKAFKQNYGVDFTLMDERLNVNVDYYKEKRRDILLRDYTAAGILGFITPYYNMGRVNSWGWELSMKWDDKIGDKFRYWVGLNLSNNENKIIEKKEAPLNNDYQYEKGHRIGARSLYKFWRYYDEGTPALYEQTFGKPFPDHKTDLQPGDCVYVDLDGNGVIDSNDMTRELGYTDDPEYIAGLNLGFSWKNIEFSMQWTGGWNVSRMLDEGFRTPFTSNADTTTGGLLLYQYESTWTPQNPSQSAAYPRATWANAKNNYADSGLYEVNSSYLRLKTLQVAYNFQFPLMKKLKMNTCQLTFSGYNLLTFTGFKWGDPESKVAGAPTYPLTKTYSLSLKLGF</sequence>
<keyword evidence="3 7" id="KW-1134">Transmembrane beta strand</keyword>
<dbReference type="Pfam" id="PF07715">
    <property type="entry name" value="Plug"/>
    <property type="match status" value="1"/>
</dbReference>
<keyword evidence="9" id="KW-0675">Receptor</keyword>
<dbReference type="FunFam" id="2.60.40.1120:FF:000003">
    <property type="entry name" value="Outer membrane protein Omp121"/>
    <property type="match status" value="1"/>
</dbReference>
<keyword evidence="2 7" id="KW-0813">Transport</keyword>
<keyword evidence="6 7" id="KW-0998">Cell outer membrane</keyword>
<feature type="domain" description="TonB-dependent receptor plug" evidence="8">
    <location>
        <begin position="137"/>
        <end position="242"/>
    </location>
</feature>
<dbReference type="EMBL" id="QSBI01000005">
    <property type="protein sequence ID" value="RGX11723.1"/>
    <property type="molecule type" value="Genomic_DNA"/>
</dbReference>
<gene>
    <name evidence="9" type="ORF">DWV35_06370</name>
</gene>
<dbReference type="PROSITE" id="PS00018">
    <property type="entry name" value="EF_HAND_1"/>
    <property type="match status" value="1"/>
</dbReference>
<dbReference type="InterPro" id="IPR039426">
    <property type="entry name" value="TonB-dep_rcpt-like"/>
</dbReference>
<evidence type="ECO:0000313" key="9">
    <source>
        <dbReference type="EMBL" id="RGX11723.1"/>
    </source>
</evidence>
<evidence type="ECO:0000256" key="1">
    <source>
        <dbReference type="ARBA" id="ARBA00004571"/>
    </source>
</evidence>
<dbReference type="InterPro" id="IPR008969">
    <property type="entry name" value="CarboxyPept-like_regulatory"/>
</dbReference>
<evidence type="ECO:0000256" key="3">
    <source>
        <dbReference type="ARBA" id="ARBA00022452"/>
    </source>
</evidence>
<dbReference type="Gene3D" id="2.170.130.10">
    <property type="entry name" value="TonB-dependent receptor, plug domain"/>
    <property type="match status" value="1"/>
</dbReference>
<dbReference type="Pfam" id="PF13715">
    <property type="entry name" value="CarbopepD_reg_2"/>
    <property type="match status" value="1"/>
</dbReference>
<organism evidence="9 10">
    <name type="scientific">Bacteroides ovatus</name>
    <dbReference type="NCBI Taxonomy" id="28116"/>
    <lineage>
        <taxon>Bacteria</taxon>
        <taxon>Pseudomonadati</taxon>
        <taxon>Bacteroidota</taxon>
        <taxon>Bacteroidia</taxon>
        <taxon>Bacteroidales</taxon>
        <taxon>Bacteroidaceae</taxon>
        <taxon>Bacteroides</taxon>
    </lineage>
</organism>
<dbReference type="InterPro" id="IPR023997">
    <property type="entry name" value="TonB-dep_OMP_SusC/RagA_CS"/>
</dbReference>
<evidence type="ECO:0000259" key="8">
    <source>
        <dbReference type="Pfam" id="PF07715"/>
    </source>
</evidence>
<evidence type="ECO:0000256" key="5">
    <source>
        <dbReference type="ARBA" id="ARBA00023136"/>
    </source>
</evidence>
<dbReference type="SUPFAM" id="SSF56935">
    <property type="entry name" value="Porins"/>
    <property type="match status" value="1"/>
</dbReference>
<dbReference type="InterPro" id="IPR036942">
    <property type="entry name" value="Beta-barrel_TonB_sf"/>
</dbReference>
<keyword evidence="5 7" id="KW-0472">Membrane</keyword>
<evidence type="ECO:0000256" key="2">
    <source>
        <dbReference type="ARBA" id="ARBA00022448"/>
    </source>
</evidence>
<dbReference type="RefSeq" id="WP_117512468.1">
    <property type="nucleotide sequence ID" value="NZ_CP176640.1"/>
</dbReference>
<dbReference type="SUPFAM" id="SSF49464">
    <property type="entry name" value="Carboxypeptidase regulatory domain-like"/>
    <property type="match status" value="1"/>
</dbReference>
<protein>
    <submittedName>
        <fullName evidence="9">TonB-dependent receptor</fullName>
    </submittedName>
</protein>
<dbReference type="NCBIfam" id="TIGR04056">
    <property type="entry name" value="OMP_RagA_SusC"/>
    <property type="match status" value="1"/>
</dbReference>
<evidence type="ECO:0000313" key="10">
    <source>
        <dbReference type="Proteomes" id="UP000286031"/>
    </source>
</evidence>
<comment type="subcellular location">
    <subcellularLocation>
        <location evidence="1 7">Cell outer membrane</location>
        <topology evidence="1 7">Multi-pass membrane protein</topology>
    </subcellularLocation>
</comment>
<evidence type="ECO:0000256" key="6">
    <source>
        <dbReference type="ARBA" id="ARBA00023237"/>
    </source>
</evidence>
<name>A0A413EV92_BACOV</name>
<dbReference type="GO" id="GO:0009279">
    <property type="term" value="C:cell outer membrane"/>
    <property type="evidence" value="ECO:0007669"/>
    <property type="project" value="UniProtKB-SubCell"/>
</dbReference>
<evidence type="ECO:0000256" key="7">
    <source>
        <dbReference type="PROSITE-ProRule" id="PRU01360"/>
    </source>
</evidence>
<accession>A0A413EV92</accession>
<comment type="caution">
    <text evidence="9">The sequence shown here is derived from an EMBL/GenBank/DDBJ whole genome shotgun (WGS) entry which is preliminary data.</text>
</comment>
<dbReference type="InterPro" id="IPR023996">
    <property type="entry name" value="TonB-dep_OMP_SusC/RagA"/>
</dbReference>
<comment type="similarity">
    <text evidence="7">Belongs to the TonB-dependent receptor family.</text>
</comment>
<keyword evidence="4 7" id="KW-0812">Transmembrane</keyword>
<dbReference type="FunFam" id="2.170.130.10:FF:000003">
    <property type="entry name" value="SusC/RagA family TonB-linked outer membrane protein"/>
    <property type="match status" value="1"/>
</dbReference>
<dbReference type="PROSITE" id="PS52016">
    <property type="entry name" value="TONB_DEPENDENT_REC_3"/>
    <property type="match status" value="1"/>
</dbReference>
<dbReference type="Gene3D" id="2.40.170.20">
    <property type="entry name" value="TonB-dependent receptor, beta-barrel domain"/>
    <property type="match status" value="1"/>
</dbReference>
<dbReference type="InterPro" id="IPR037066">
    <property type="entry name" value="Plug_dom_sf"/>
</dbReference>
<dbReference type="InterPro" id="IPR012910">
    <property type="entry name" value="Plug_dom"/>
</dbReference>
<dbReference type="AlphaFoldDB" id="A0A413EV92"/>
<dbReference type="Gene3D" id="2.60.40.1120">
    <property type="entry name" value="Carboxypeptidase-like, regulatory domain"/>
    <property type="match status" value="1"/>
</dbReference>
<evidence type="ECO:0000256" key="4">
    <source>
        <dbReference type="ARBA" id="ARBA00022692"/>
    </source>
</evidence>
<proteinExistence type="inferred from homology"/>
<dbReference type="Proteomes" id="UP000286031">
    <property type="component" value="Unassembled WGS sequence"/>
</dbReference>
<dbReference type="NCBIfam" id="TIGR04057">
    <property type="entry name" value="SusC_RagA_signa"/>
    <property type="match status" value="1"/>
</dbReference>
<reference evidence="9 10" key="1">
    <citation type="submission" date="2018-08" db="EMBL/GenBank/DDBJ databases">
        <title>A genome reference for cultivated species of the human gut microbiota.</title>
        <authorList>
            <person name="Zou Y."/>
            <person name="Xue W."/>
            <person name="Luo G."/>
        </authorList>
    </citation>
    <scope>NUCLEOTIDE SEQUENCE [LARGE SCALE GENOMIC DNA]</scope>
    <source>
        <strain evidence="9 10">AF04-46</strain>
    </source>
</reference>
<dbReference type="InterPro" id="IPR018247">
    <property type="entry name" value="EF_Hand_1_Ca_BS"/>
</dbReference>